<evidence type="ECO:0000259" key="6">
    <source>
        <dbReference type="PROSITE" id="PS51898"/>
    </source>
</evidence>
<evidence type="ECO:0000256" key="4">
    <source>
        <dbReference type="ARBA" id="ARBA00023172"/>
    </source>
</evidence>
<dbReference type="eggNOG" id="COG4974">
    <property type="taxonomic scope" value="Bacteria"/>
</dbReference>
<keyword evidence="4" id="KW-0233">DNA recombination</keyword>
<evidence type="ECO:0000313" key="8">
    <source>
        <dbReference type="EMBL" id="ACF12511.1"/>
    </source>
</evidence>
<dbReference type="GO" id="GO:0003677">
    <property type="term" value="F:DNA binding"/>
    <property type="evidence" value="ECO:0007669"/>
    <property type="project" value="UniProtKB-UniRule"/>
</dbReference>
<dbReference type="OrthoDB" id="9801717at2"/>
<dbReference type="InterPro" id="IPR011010">
    <property type="entry name" value="DNA_brk_join_enz"/>
</dbReference>
<evidence type="ECO:0000256" key="1">
    <source>
        <dbReference type="ARBA" id="ARBA00008857"/>
    </source>
</evidence>
<evidence type="ECO:0000256" key="3">
    <source>
        <dbReference type="ARBA" id="ARBA00023125"/>
    </source>
</evidence>
<dbReference type="Gene3D" id="1.10.150.130">
    <property type="match status" value="1"/>
</dbReference>
<accession>B3QSC0</accession>
<dbReference type="Gene3D" id="1.10.443.10">
    <property type="entry name" value="Intergrase catalytic core"/>
    <property type="match status" value="1"/>
</dbReference>
<dbReference type="PROSITE" id="PS51900">
    <property type="entry name" value="CB"/>
    <property type="match status" value="1"/>
</dbReference>
<gene>
    <name evidence="8" type="ordered locus">Ctha_0039</name>
</gene>
<evidence type="ECO:0000256" key="2">
    <source>
        <dbReference type="ARBA" id="ARBA00022908"/>
    </source>
</evidence>
<keyword evidence="3 5" id="KW-0238">DNA-binding</keyword>
<dbReference type="InterPro" id="IPR002104">
    <property type="entry name" value="Integrase_catalytic"/>
</dbReference>
<feature type="domain" description="Core-binding (CB)" evidence="7">
    <location>
        <begin position="6"/>
        <end position="89"/>
    </location>
</feature>
<dbReference type="STRING" id="517418.Ctha_0039"/>
<dbReference type="InterPro" id="IPR004107">
    <property type="entry name" value="Integrase_SAM-like_N"/>
</dbReference>
<dbReference type="Pfam" id="PF02899">
    <property type="entry name" value="Phage_int_SAM_1"/>
    <property type="match status" value="1"/>
</dbReference>
<dbReference type="PROSITE" id="PS51898">
    <property type="entry name" value="TYR_RECOMBINASE"/>
    <property type="match status" value="1"/>
</dbReference>
<dbReference type="InterPro" id="IPR050090">
    <property type="entry name" value="Tyrosine_recombinase_XerCD"/>
</dbReference>
<keyword evidence="2" id="KW-0229">DNA integration</keyword>
<organism evidence="8 9">
    <name type="scientific">Chloroherpeton thalassium (strain ATCC 35110 / GB-78)</name>
    <dbReference type="NCBI Taxonomy" id="517418"/>
    <lineage>
        <taxon>Bacteria</taxon>
        <taxon>Pseudomonadati</taxon>
        <taxon>Chlorobiota</taxon>
        <taxon>Chlorobiia</taxon>
        <taxon>Chlorobiales</taxon>
        <taxon>Chloroherpetonaceae</taxon>
        <taxon>Chloroherpeton</taxon>
    </lineage>
</organism>
<evidence type="ECO:0000313" key="9">
    <source>
        <dbReference type="Proteomes" id="UP000001208"/>
    </source>
</evidence>
<proteinExistence type="inferred from homology"/>
<dbReference type="PANTHER" id="PTHR30349">
    <property type="entry name" value="PHAGE INTEGRASE-RELATED"/>
    <property type="match status" value="1"/>
</dbReference>
<dbReference type="AlphaFoldDB" id="B3QSC0"/>
<feature type="domain" description="Tyr recombinase" evidence="6">
    <location>
        <begin position="111"/>
        <end position="292"/>
    </location>
</feature>
<dbReference type="HOGENOM" id="CLU_027562_9_6_10"/>
<name>B3QSC0_CHLT3</name>
<comment type="similarity">
    <text evidence="1">Belongs to the 'phage' integrase family.</text>
</comment>
<dbReference type="GO" id="GO:0006310">
    <property type="term" value="P:DNA recombination"/>
    <property type="evidence" value="ECO:0007669"/>
    <property type="project" value="UniProtKB-KW"/>
</dbReference>
<dbReference type="InterPro" id="IPR044068">
    <property type="entry name" value="CB"/>
</dbReference>
<reference evidence="8 9" key="1">
    <citation type="submission" date="2008-06" db="EMBL/GenBank/DDBJ databases">
        <title>Complete sequence of Chloroherpeton thalassium ATCC 35110.</title>
        <authorList>
            <consortium name="US DOE Joint Genome Institute"/>
            <person name="Lucas S."/>
            <person name="Copeland A."/>
            <person name="Lapidus A."/>
            <person name="Glavina del Rio T."/>
            <person name="Dalin E."/>
            <person name="Tice H."/>
            <person name="Bruce D."/>
            <person name="Goodwin L."/>
            <person name="Pitluck S."/>
            <person name="Schmutz J."/>
            <person name="Larimer F."/>
            <person name="Land M."/>
            <person name="Hauser L."/>
            <person name="Kyrpides N."/>
            <person name="Mikhailova N."/>
            <person name="Liu Z."/>
            <person name="Li T."/>
            <person name="Zhao F."/>
            <person name="Overmann J."/>
            <person name="Bryant D.A."/>
            <person name="Richardson P."/>
        </authorList>
    </citation>
    <scope>NUCLEOTIDE SEQUENCE [LARGE SCALE GENOMIC DNA]</scope>
    <source>
        <strain evidence="9">ATCC 35110 / GB-78</strain>
    </source>
</reference>
<evidence type="ECO:0000259" key="7">
    <source>
        <dbReference type="PROSITE" id="PS51900"/>
    </source>
</evidence>
<dbReference type="Pfam" id="PF00589">
    <property type="entry name" value="Phage_integrase"/>
    <property type="match status" value="1"/>
</dbReference>
<dbReference type="Proteomes" id="UP000001208">
    <property type="component" value="Chromosome"/>
</dbReference>
<dbReference type="GO" id="GO:0015074">
    <property type="term" value="P:DNA integration"/>
    <property type="evidence" value="ECO:0007669"/>
    <property type="project" value="UniProtKB-KW"/>
</dbReference>
<dbReference type="EMBL" id="CP001100">
    <property type="protein sequence ID" value="ACF12511.1"/>
    <property type="molecule type" value="Genomic_DNA"/>
</dbReference>
<dbReference type="PANTHER" id="PTHR30349:SF41">
    <property type="entry name" value="INTEGRASE_RECOMBINASE PROTEIN MJ0367-RELATED"/>
    <property type="match status" value="1"/>
</dbReference>
<dbReference type="InterPro" id="IPR013762">
    <property type="entry name" value="Integrase-like_cat_sf"/>
</dbReference>
<protein>
    <submittedName>
        <fullName evidence="8">Integrase domain protein SAM domain protein</fullName>
    </submittedName>
</protein>
<sequence length="292" mass="33938">MHFSHSELEHEIQMFLSEYLKDKSEETCGTYQRALREFQRYYTVAHSWFRFRTQDIEQYKLYLSQYKKLSQVSVSTYLTSIRRLLDYLVAKGKLATNPAKKVKGNRRPTAHTAGTLSEAEAEKLLNVLATEKPQDHRDLITIRLMLECAASEHELVKANVMDFQKSAGGYRLFVQGKGKKSKSEIVEMPAALGQEIERYLLRRENVTQSSPLLASHSRRVSNQRMTTRAMRYRIKHWLEVAGVLRDNITANSLRHTAAKLWLERDKLSLEEIQRKMRHGMISTTQIYAKNQG</sequence>
<dbReference type="SUPFAM" id="SSF56349">
    <property type="entry name" value="DNA breaking-rejoining enzymes"/>
    <property type="match status" value="1"/>
</dbReference>
<keyword evidence="9" id="KW-1185">Reference proteome</keyword>
<evidence type="ECO:0000256" key="5">
    <source>
        <dbReference type="PROSITE-ProRule" id="PRU01248"/>
    </source>
</evidence>
<dbReference type="InterPro" id="IPR010998">
    <property type="entry name" value="Integrase_recombinase_N"/>
</dbReference>
<dbReference type="KEGG" id="cts:Ctha_0039"/>